<dbReference type="InterPro" id="IPR052897">
    <property type="entry name" value="Sec-Metab_Biosynth_Hydrolase"/>
</dbReference>
<organism evidence="2 3">
    <name type="scientific">Cladonia borealis</name>
    <dbReference type="NCBI Taxonomy" id="184061"/>
    <lineage>
        <taxon>Eukaryota</taxon>
        <taxon>Fungi</taxon>
        <taxon>Dikarya</taxon>
        <taxon>Ascomycota</taxon>
        <taxon>Pezizomycotina</taxon>
        <taxon>Lecanoromycetes</taxon>
        <taxon>OSLEUM clade</taxon>
        <taxon>Lecanoromycetidae</taxon>
        <taxon>Lecanorales</taxon>
        <taxon>Lecanorineae</taxon>
        <taxon>Cladoniaceae</taxon>
        <taxon>Cladonia</taxon>
    </lineage>
</organism>
<evidence type="ECO:0000313" key="2">
    <source>
        <dbReference type="EMBL" id="KAK0517032.1"/>
    </source>
</evidence>
<dbReference type="AlphaFoldDB" id="A0AA39V5K8"/>
<evidence type="ECO:0000259" key="1">
    <source>
        <dbReference type="Pfam" id="PF12697"/>
    </source>
</evidence>
<dbReference type="PANTHER" id="PTHR37017:SF10">
    <property type="entry name" value="AB HYDROLASE-1 DOMAIN-CONTAINING PROTEIN"/>
    <property type="match status" value="1"/>
</dbReference>
<dbReference type="Pfam" id="PF12697">
    <property type="entry name" value="Abhydrolase_6"/>
    <property type="match status" value="1"/>
</dbReference>
<protein>
    <recommendedName>
        <fullName evidence="1">AB hydrolase-1 domain-containing protein</fullName>
    </recommendedName>
</protein>
<dbReference type="PANTHER" id="PTHR37017">
    <property type="entry name" value="AB HYDROLASE-1 DOMAIN-CONTAINING PROTEIN-RELATED"/>
    <property type="match status" value="1"/>
</dbReference>
<comment type="caution">
    <text evidence="2">The sequence shown here is derived from an EMBL/GenBank/DDBJ whole genome shotgun (WGS) entry which is preliminary data.</text>
</comment>
<reference evidence="2" key="1">
    <citation type="submission" date="2023-03" db="EMBL/GenBank/DDBJ databases">
        <title>Complete genome of Cladonia borealis.</title>
        <authorList>
            <person name="Park H."/>
        </authorList>
    </citation>
    <scope>NUCLEOTIDE SEQUENCE</scope>
    <source>
        <strain evidence="2">ANT050790</strain>
    </source>
</reference>
<sequence length="261" mass="29141">MEPIIVLVHDMWHTPEHYRPYITALEKSLFQVYCPLLSTSDQSLPSSHRTPMYDLYLLSELVKSLVAAGKKVIMVMHGYGGMIGSNVPENLSIDYRAARGRRGGVMHLLYMSAYILPNGQSLVEYGLWDSPTSAEVVPGNSLQYFLDGLGPGEVSRCQPLFVRIPDLVFRVKIMQFAWKYIPCTYLFTRHNGAILRRCQVLMAQPLVGGARQYRGKMYDAGHSVYLSHTRAMVEEVQAISGVFWEQPLGGSSSSEGSEAAS</sequence>
<gene>
    <name evidence="2" type="ORF">JMJ35_000187</name>
</gene>
<evidence type="ECO:0000313" key="3">
    <source>
        <dbReference type="Proteomes" id="UP001166286"/>
    </source>
</evidence>
<name>A0AA39V5K8_9LECA</name>
<proteinExistence type="predicted"/>
<dbReference type="InterPro" id="IPR029058">
    <property type="entry name" value="AB_hydrolase_fold"/>
</dbReference>
<accession>A0AA39V5K8</accession>
<dbReference type="EMBL" id="JAFEKC020000001">
    <property type="protein sequence ID" value="KAK0517032.1"/>
    <property type="molecule type" value="Genomic_DNA"/>
</dbReference>
<keyword evidence="3" id="KW-1185">Reference proteome</keyword>
<dbReference type="Proteomes" id="UP001166286">
    <property type="component" value="Unassembled WGS sequence"/>
</dbReference>
<dbReference type="SUPFAM" id="SSF53474">
    <property type="entry name" value="alpha/beta-Hydrolases"/>
    <property type="match status" value="1"/>
</dbReference>
<feature type="domain" description="AB hydrolase-1" evidence="1">
    <location>
        <begin position="5"/>
        <end position="234"/>
    </location>
</feature>
<dbReference type="Gene3D" id="3.40.50.1820">
    <property type="entry name" value="alpha/beta hydrolase"/>
    <property type="match status" value="1"/>
</dbReference>
<dbReference type="InterPro" id="IPR000073">
    <property type="entry name" value="AB_hydrolase_1"/>
</dbReference>